<dbReference type="PANTHER" id="PTHR12862:SF0">
    <property type="entry name" value="N-ACETYL-D-GLUCOSAMINE KINASE"/>
    <property type="match status" value="1"/>
</dbReference>
<dbReference type="GO" id="GO:0045127">
    <property type="term" value="F:N-acetylglucosamine kinase activity"/>
    <property type="evidence" value="ECO:0007669"/>
    <property type="project" value="InterPro"/>
</dbReference>
<feature type="domain" description="ATPase BadF/BadG/BcrA/BcrD type" evidence="1">
    <location>
        <begin position="5"/>
        <end position="288"/>
    </location>
</feature>
<sequence length="300" mass="32601">MKYIIGVDGGGTKTEATAYDSDGKAIRTSIKGFANLLNNKEKALENIITAIKEIIDELENHELCGVYLGISGSEVGNNAAIIRENIKDRLGIESVVMHDSEIALKAMLKGKDGILVIAGTGSVAFGVNNNLTARCGGWGNLLGDEGSGYKIAIDAIKRMIFEEENDLSPSELSREIMNELQISSVDEITRFVYSSTKDKIASLAEIVARLGESGNEIAYEILTNEGIELAKTVSNVYKKLGFKSCSIALVGGVIKKAKVVRKAFEDYIKEKIVVEEFVDEEISPTIGAYYMNKIKDESEV</sequence>
<dbReference type="STRING" id="225345.CLCHR_18240"/>
<proteinExistence type="predicted"/>
<keyword evidence="3" id="KW-1185">Reference proteome</keyword>
<evidence type="ECO:0000313" key="2">
    <source>
        <dbReference type="EMBL" id="OPJ62995.1"/>
    </source>
</evidence>
<keyword evidence="2" id="KW-0418">Kinase</keyword>
<name>A0A1V4IT73_9CLOT</name>
<evidence type="ECO:0000313" key="3">
    <source>
        <dbReference type="Proteomes" id="UP000191056"/>
    </source>
</evidence>
<dbReference type="EC" id="2.7.1.8" evidence="2"/>
<dbReference type="InterPro" id="IPR002731">
    <property type="entry name" value="ATPase_BadF"/>
</dbReference>
<keyword evidence="2" id="KW-0808">Transferase</keyword>
<comment type="caution">
    <text evidence="2">The sequence shown here is derived from an EMBL/GenBank/DDBJ whole genome shotgun (WGS) entry which is preliminary data.</text>
</comment>
<dbReference type="PANTHER" id="PTHR12862">
    <property type="entry name" value="BADF TYPE ATPASE DOMAIN-CONTAINING PROTEIN"/>
    <property type="match status" value="1"/>
</dbReference>
<reference evidence="2 3" key="1">
    <citation type="submission" date="2017-03" db="EMBL/GenBank/DDBJ databases">
        <title>Genome sequence of Clostridium chromiireducens DSM 23318.</title>
        <authorList>
            <person name="Poehlein A."/>
            <person name="Daniel R."/>
        </authorList>
    </citation>
    <scope>NUCLEOTIDE SEQUENCE [LARGE SCALE GENOMIC DNA]</scope>
    <source>
        <strain evidence="2 3">DSM 23318</strain>
    </source>
</reference>
<dbReference type="RefSeq" id="WP_079439385.1">
    <property type="nucleotide sequence ID" value="NZ_MZGT01000020.1"/>
</dbReference>
<dbReference type="Proteomes" id="UP000191056">
    <property type="component" value="Unassembled WGS sequence"/>
</dbReference>
<organism evidence="2 3">
    <name type="scientific">Clostridium chromiireducens</name>
    <dbReference type="NCBI Taxonomy" id="225345"/>
    <lineage>
        <taxon>Bacteria</taxon>
        <taxon>Bacillati</taxon>
        <taxon>Bacillota</taxon>
        <taxon>Clostridia</taxon>
        <taxon>Eubacteriales</taxon>
        <taxon>Clostridiaceae</taxon>
        <taxon>Clostridium</taxon>
    </lineage>
</organism>
<dbReference type="InterPro" id="IPR039758">
    <property type="entry name" value="NAGK-like"/>
</dbReference>
<dbReference type="AlphaFoldDB" id="A0A1V4IT73"/>
<dbReference type="Gene3D" id="3.30.420.40">
    <property type="match status" value="2"/>
</dbReference>
<dbReference type="EMBL" id="MZGT01000020">
    <property type="protein sequence ID" value="OPJ62995.1"/>
    <property type="molecule type" value="Genomic_DNA"/>
</dbReference>
<protein>
    <submittedName>
        <fullName evidence="2">Glucosamine kinase GspK</fullName>
        <ecNumber evidence="2">2.7.1.8</ecNumber>
    </submittedName>
</protein>
<dbReference type="CDD" id="cd24007">
    <property type="entry name" value="ASKHA_NBD_eukNAGK-like"/>
    <property type="match status" value="1"/>
</dbReference>
<dbReference type="InterPro" id="IPR043129">
    <property type="entry name" value="ATPase_NBD"/>
</dbReference>
<dbReference type="GO" id="GO:0047931">
    <property type="term" value="F:glucosamine kinase activity"/>
    <property type="evidence" value="ECO:0007669"/>
    <property type="project" value="UniProtKB-EC"/>
</dbReference>
<dbReference type="OrthoDB" id="9772633at2"/>
<dbReference type="Pfam" id="PF01869">
    <property type="entry name" value="BcrAD_BadFG"/>
    <property type="match status" value="1"/>
</dbReference>
<accession>A0A1V4IT73</accession>
<gene>
    <name evidence="2" type="primary">gspK</name>
    <name evidence="2" type="ORF">CLCHR_18240</name>
</gene>
<dbReference type="SUPFAM" id="SSF53067">
    <property type="entry name" value="Actin-like ATPase domain"/>
    <property type="match status" value="2"/>
</dbReference>
<evidence type="ECO:0000259" key="1">
    <source>
        <dbReference type="Pfam" id="PF01869"/>
    </source>
</evidence>